<protein>
    <submittedName>
        <fullName evidence="2">Uncharacterized protein</fullName>
    </submittedName>
</protein>
<gene>
    <name evidence="2" type="ORF">NIES2135_62170</name>
</gene>
<accession>A0A1Z4JRJ4</accession>
<feature type="region of interest" description="Disordered" evidence="1">
    <location>
        <begin position="533"/>
        <end position="566"/>
    </location>
</feature>
<evidence type="ECO:0000313" key="2">
    <source>
        <dbReference type="EMBL" id="BAY59340.1"/>
    </source>
</evidence>
<sequence>MLSTSSPIFQSIQESEDLFLRLFPHRYDYIWATYSEPSHTPNWQTQSRHPLSDRQIAQGSHLYGVRFGTKTQYAMLDIDAGSSYHPKRDPFAIARMISALEPLGLVSYLVCTSSYSGGLHIYLPFEEPQSSWQCAIAISVLLESAGFIVKLGQLEIFPNPKLYRNDGSFSLFNAHRLPLQIGSYLLNSDFQPIWSDRTTFVQHWNFARSRNTINSGAIKRVLKQFRRQQFRISGKADKYLNDLNAEIELGWTGHGQTNRLLGRIAMRSYVFHHVIAGGKPLSGQALIDEIVRVARSLPGYEEWCRHQHEIEHRAAEWARCVEASYYFHYGDANGKYKAQIKNHDRHISELPDWNQQQSESARSKIRNAIADLLNKESLPSKATERFKKLLQYHIGGGSLYRHKDLWHPQFLSLETEESSINQSEDCVETTSISPPSLLPGNGGNSSDEAPYAIAAPHGNVLDAISPVLPPRSIVAEAWHDVIQGAVQHADSAAMPTSHQVERMHSYLLSSDPILIAEAISWLQALQDYSASGRKMESTSSSIDSRSEEFCSSDSNHVTSSGSVPGN</sequence>
<reference evidence="2 3" key="1">
    <citation type="submission" date="2017-06" db="EMBL/GenBank/DDBJ databases">
        <title>Genome sequencing of cyanobaciteial culture collection at National Institute for Environmental Studies (NIES).</title>
        <authorList>
            <person name="Hirose Y."/>
            <person name="Shimura Y."/>
            <person name="Fujisawa T."/>
            <person name="Nakamura Y."/>
            <person name="Kawachi M."/>
        </authorList>
    </citation>
    <scope>NUCLEOTIDE SEQUENCE [LARGE SCALE GENOMIC DNA]</scope>
    <source>
        <strain evidence="2 3">NIES-2135</strain>
        <plasmid evidence="3">Plasmid Plasmid1 dna</plasmid>
    </source>
</reference>
<keyword evidence="3" id="KW-1185">Reference proteome</keyword>
<name>A0A1Z4JRJ4_LEPBY</name>
<geneLocation type="plasmid" evidence="2">
    <name>plasmid1</name>
</geneLocation>
<dbReference type="Proteomes" id="UP000217895">
    <property type="component" value="Plasmid Plasmid1 dna"/>
</dbReference>
<evidence type="ECO:0000256" key="1">
    <source>
        <dbReference type="SAM" id="MobiDB-lite"/>
    </source>
</evidence>
<keyword evidence="2" id="KW-0614">Plasmid</keyword>
<evidence type="ECO:0000313" key="3">
    <source>
        <dbReference type="Proteomes" id="UP000217895"/>
    </source>
</evidence>
<organism evidence="2 3">
    <name type="scientific">Leptolyngbya boryana NIES-2135</name>
    <dbReference type="NCBI Taxonomy" id="1973484"/>
    <lineage>
        <taxon>Bacteria</taxon>
        <taxon>Bacillati</taxon>
        <taxon>Cyanobacteriota</taxon>
        <taxon>Cyanophyceae</taxon>
        <taxon>Leptolyngbyales</taxon>
        <taxon>Leptolyngbyaceae</taxon>
        <taxon>Leptolyngbya group</taxon>
        <taxon>Leptolyngbya</taxon>
    </lineage>
</organism>
<dbReference type="AlphaFoldDB" id="A0A1Z4JRJ4"/>
<feature type="compositionally biased region" description="Polar residues" evidence="1">
    <location>
        <begin position="553"/>
        <end position="566"/>
    </location>
</feature>
<proteinExistence type="predicted"/>
<dbReference type="EMBL" id="AP018204">
    <property type="protein sequence ID" value="BAY59340.1"/>
    <property type="molecule type" value="Genomic_DNA"/>
</dbReference>